<dbReference type="PROSITE" id="PS00383">
    <property type="entry name" value="TYR_PHOSPHATASE_1"/>
    <property type="match status" value="1"/>
</dbReference>
<dbReference type="InterPro" id="IPR016130">
    <property type="entry name" value="Tyr_Pase_AS"/>
</dbReference>
<accession>A0A9W7G227</accession>
<dbReference type="InterPro" id="IPR050561">
    <property type="entry name" value="PTP"/>
</dbReference>
<keyword evidence="1" id="KW-0378">Hydrolase</keyword>
<dbReference type="PANTHER" id="PTHR23339">
    <property type="entry name" value="TYROSINE SPECIFIC PROTEIN PHOSPHATASE AND DUAL SPECIFICITY PROTEIN PHOSPHATASE"/>
    <property type="match status" value="1"/>
</dbReference>
<feature type="region of interest" description="Disordered" evidence="2">
    <location>
        <begin position="355"/>
        <end position="396"/>
    </location>
</feature>
<proteinExistence type="predicted"/>
<feature type="region of interest" description="Disordered" evidence="2">
    <location>
        <begin position="480"/>
        <end position="551"/>
    </location>
</feature>
<sequence length="551" mass="59144">MKGETPSPSPPFVTVGGKEPQAVADVAGMKNRPIEAPNQEKFASVGGADVNLKTVPAAQTTSSTPQKRPAPASSPSSPPGTLQIPPSDSTNNPPSSKRRVTPPLEGGPHLPSPAHETEHKAAMQFPPLENFDTIDSKREQYVGPTTESNWVMLGKLLVGAYPGVADDDENMNLLWSILTQKITTFCCLQVEYPDASVTEEMWRSGRAIRPYYKDAVEIIAHVDQMRKLAQPDQTAAQYANVTTSEKLDFVHVPIVDCSVTDDNTIIQLCKNLVARLGRGEVIYLHCWGGHGRTGTAICIMLHLMYNMSAFEALRYCQFVHDLRRIPINVGSPQTQMQRDQVIRVIEFLTKEAKREREESVKRARARASRRAANAAANNGGGNDNAPPKALPQPDLSIQNGSNVIEVVAVPAPATSSLTSAGSARQAANNGKKSLRQMREANRAAAQRTTNAQGNKASSGPQKQGDDNMIAGLTIGTIKIPTAAPNVEEGNTTPLPKMEPAPTSSTVDLTQAKSSKVDEIMQASPVANKQPVPPSGGSSRKGKGPRAGNRVK</sequence>
<dbReference type="Gene3D" id="3.90.190.10">
    <property type="entry name" value="Protein tyrosine phosphatase superfamily"/>
    <property type="match status" value="1"/>
</dbReference>
<dbReference type="GO" id="GO:0016791">
    <property type="term" value="F:phosphatase activity"/>
    <property type="evidence" value="ECO:0007669"/>
    <property type="project" value="UniProtKB-ARBA"/>
</dbReference>
<reference evidence="5" key="1">
    <citation type="journal article" date="2023" name="Commun. Biol.">
        <title>Genome analysis of Parmales, the sister group of diatoms, reveals the evolutionary specialization of diatoms from phago-mixotrophs to photoautotrophs.</title>
        <authorList>
            <person name="Ban H."/>
            <person name="Sato S."/>
            <person name="Yoshikawa S."/>
            <person name="Yamada K."/>
            <person name="Nakamura Y."/>
            <person name="Ichinomiya M."/>
            <person name="Sato N."/>
            <person name="Blanc-Mathieu R."/>
            <person name="Endo H."/>
            <person name="Kuwata A."/>
            <person name="Ogata H."/>
        </authorList>
    </citation>
    <scope>NUCLEOTIDE SEQUENCE [LARGE SCALE GENOMIC DNA]</scope>
</reference>
<organism evidence="4 5">
    <name type="scientific">Triparma columacea</name>
    <dbReference type="NCBI Taxonomy" id="722753"/>
    <lineage>
        <taxon>Eukaryota</taxon>
        <taxon>Sar</taxon>
        <taxon>Stramenopiles</taxon>
        <taxon>Ochrophyta</taxon>
        <taxon>Bolidophyceae</taxon>
        <taxon>Parmales</taxon>
        <taxon>Triparmaceae</taxon>
        <taxon>Triparma</taxon>
    </lineage>
</organism>
<dbReference type="OrthoDB" id="2017893at2759"/>
<feature type="compositionally biased region" description="Polar residues" evidence="2">
    <location>
        <begin position="57"/>
        <end position="66"/>
    </location>
</feature>
<name>A0A9W7G227_9STRA</name>
<evidence type="ECO:0000256" key="2">
    <source>
        <dbReference type="SAM" id="MobiDB-lite"/>
    </source>
</evidence>
<dbReference type="Pfam" id="PF22784">
    <property type="entry name" value="PTP-SAK"/>
    <property type="match status" value="1"/>
</dbReference>
<dbReference type="PROSITE" id="PS50056">
    <property type="entry name" value="TYR_PHOSPHATASE_2"/>
    <property type="match status" value="1"/>
</dbReference>
<feature type="compositionally biased region" description="Polar residues" evidence="2">
    <location>
        <begin position="501"/>
        <end position="513"/>
    </location>
</feature>
<feature type="domain" description="Tyrosine specific protein phosphatases" evidence="3">
    <location>
        <begin position="263"/>
        <end position="315"/>
    </location>
</feature>
<dbReference type="InterPro" id="IPR057023">
    <property type="entry name" value="PTP-SAK"/>
</dbReference>
<feature type="compositionally biased region" description="Basic residues" evidence="2">
    <location>
        <begin position="539"/>
        <end position="551"/>
    </location>
</feature>
<evidence type="ECO:0000259" key="3">
    <source>
        <dbReference type="PROSITE" id="PS50056"/>
    </source>
</evidence>
<dbReference type="SUPFAM" id="SSF52799">
    <property type="entry name" value="(Phosphotyrosine protein) phosphatases II"/>
    <property type="match status" value="1"/>
</dbReference>
<comment type="caution">
    <text evidence="4">The sequence shown here is derived from an EMBL/GenBank/DDBJ whole genome shotgun (WGS) entry which is preliminary data.</text>
</comment>
<dbReference type="EMBL" id="BRYA01000022">
    <property type="protein sequence ID" value="GMI32710.1"/>
    <property type="molecule type" value="Genomic_DNA"/>
</dbReference>
<dbReference type="CDD" id="cd14494">
    <property type="entry name" value="PTP_DSP_cys"/>
    <property type="match status" value="1"/>
</dbReference>
<protein>
    <recommendedName>
        <fullName evidence="3">Tyrosine specific protein phosphatases domain-containing protein</fullName>
    </recommendedName>
</protein>
<feature type="region of interest" description="Disordered" evidence="2">
    <location>
        <begin position="28"/>
        <end position="117"/>
    </location>
</feature>
<feature type="compositionally biased region" description="Polar residues" evidence="2">
    <location>
        <begin position="415"/>
        <end position="431"/>
    </location>
</feature>
<feature type="region of interest" description="Disordered" evidence="2">
    <location>
        <begin position="1"/>
        <end position="20"/>
    </location>
</feature>
<feature type="region of interest" description="Disordered" evidence="2">
    <location>
        <begin position="415"/>
        <end position="467"/>
    </location>
</feature>
<feature type="compositionally biased region" description="Low complexity" evidence="2">
    <location>
        <begin position="442"/>
        <end position="452"/>
    </location>
</feature>
<dbReference type="InterPro" id="IPR000387">
    <property type="entry name" value="Tyr_Pase_dom"/>
</dbReference>
<dbReference type="Proteomes" id="UP001165065">
    <property type="component" value="Unassembled WGS sequence"/>
</dbReference>
<dbReference type="InterPro" id="IPR029021">
    <property type="entry name" value="Prot-tyrosine_phosphatase-like"/>
</dbReference>
<evidence type="ECO:0000256" key="1">
    <source>
        <dbReference type="ARBA" id="ARBA00022801"/>
    </source>
</evidence>
<keyword evidence="5" id="KW-1185">Reference proteome</keyword>
<feature type="compositionally biased region" description="Low complexity" evidence="2">
    <location>
        <begin position="85"/>
        <end position="95"/>
    </location>
</feature>
<gene>
    <name evidence="4" type="ORF">TrCOL_g5729</name>
</gene>
<dbReference type="AlphaFoldDB" id="A0A9W7G227"/>
<evidence type="ECO:0000313" key="5">
    <source>
        <dbReference type="Proteomes" id="UP001165065"/>
    </source>
</evidence>
<evidence type="ECO:0000313" key="4">
    <source>
        <dbReference type="EMBL" id="GMI32710.1"/>
    </source>
</evidence>